<evidence type="ECO:0000313" key="1">
    <source>
        <dbReference type="Proteomes" id="UP000095286"/>
    </source>
</evidence>
<reference evidence="2" key="1">
    <citation type="submission" date="2016-11" db="UniProtKB">
        <authorList>
            <consortium name="WormBaseParasite"/>
        </authorList>
    </citation>
    <scope>IDENTIFICATION</scope>
    <source>
        <strain evidence="2">KR3021</strain>
    </source>
</reference>
<protein>
    <submittedName>
        <fullName evidence="2">Na_H_Exchanger domain-containing protein</fullName>
    </submittedName>
</protein>
<organism evidence="1 2">
    <name type="scientific">Rhabditophanes sp. KR3021</name>
    <dbReference type="NCBI Taxonomy" id="114890"/>
    <lineage>
        <taxon>Eukaryota</taxon>
        <taxon>Metazoa</taxon>
        <taxon>Ecdysozoa</taxon>
        <taxon>Nematoda</taxon>
        <taxon>Chromadorea</taxon>
        <taxon>Rhabditida</taxon>
        <taxon>Tylenchina</taxon>
        <taxon>Panagrolaimomorpha</taxon>
        <taxon>Strongyloidoidea</taxon>
        <taxon>Alloionematidae</taxon>
        <taxon>Rhabditophanes</taxon>
    </lineage>
</organism>
<sequence>MSWSINHSNPHPSRRRIRPINRTRENPDIGSDVYRRRQPAITGTYPNTGFVRYDFESLIESLNSSAFEASQHFALNSAPVERRYPIRSSRTATLRRITDSVVGNRRRQAPRAPSFSPDTTPQPHLFTTRQPTPIPTSSMISEARATAANNLRLSRSIGANTETGRNIGRRGLFGRVLHSASRDSDMLIDNEIDRLMFLDNNDRDSWPAVGEYLYEYLLESHEVCVLERILEPNHEPKLMEGLANECNACRSTFSEANDLVYHLKKRICEKLKSDVMDDYDEEDNNPTSKAGYLLPNKSFFKNIGTILTLSVGGTLLNILLIGGVLVIFRPYYSVDVPLIDISLFAIIISAVDPVSIIALFQEIHVNEDLYICVFGESLLNDAVTIVLYHSLVSEMVHMSGILAIMTCAVLMKPYIKNNISDESIVTVKYFIKTMSSTSETIIFAFLGFSIVNEHQFDYVFAIVTLVACFVVRFLVTFVLTGFVNKYRSDKLSTVDKLIISYSGIRGAIAYGMVKILDGSAHSSKSLFITTTVIIICFTTFVQGSSMKFFIRILHVKLGKRSRDKTVVDFVLNNVQDDLVLAVESIAGIRSQNYWRRRLSLFNRDYAVPFFTAGHVSRADDLNKTYNHDIQEQNRDILLRNTQSVEILDDE</sequence>
<dbReference type="WBParaSite" id="RSKR_0001133900.1">
    <property type="protein sequence ID" value="RSKR_0001133900.1"/>
    <property type="gene ID" value="RSKR_0001133900"/>
</dbReference>
<evidence type="ECO:0000313" key="2">
    <source>
        <dbReference type="WBParaSite" id="RSKR_0001133900.1"/>
    </source>
</evidence>
<name>A0AC35UHI3_9BILA</name>
<dbReference type="Proteomes" id="UP000095286">
    <property type="component" value="Unplaced"/>
</dbReference>
<accession>A0AC35UHI3</accession>
<proteinExistence type="predicted"/>